<dbReference type="GO" id="GO:0006281">
    <property type="term" value="P:DNA repair"/>
    <property type="evidence" value="ECO:0007669"/>
    <property type="project" value="TreeGrafter"/>
</dbReference>
<comment type="caution">
    <text evidence="1">The sequence shown here is derived from an EMBL/GenBank/DDBJ whole genome shotgun (WGS) entry which is preliminary data.</text>
</comment>
<dbReference type="InterPro" id="IPR023214">
    <property type="entry name" value="HAD_sf"/>
</dbReference>
<dbReference type="EMBL" id="JAPNOA010000026">
    <property type="protein sequence ID" value="MCY0965344.1"/>
    <property type="molecule type" value="Genomic_DNA"/>
</dbReference>
<dbReference type="InterPro" id="IPR041492">
    <property type="entry name" value="HAD_2"/>
</dbReference>
<dbReference type="SFLD" id="SFLDS00003">
    <property type="entry name" value="Haloacid_Dehalogenase"/>
    <property type="match status" value="1"/>
</dbReference>
<dbReference type="Gene3D" id="3.40.50.1000">
    <property type="entry name" value="HAD superfamily/HAD-like"/>
    <property type="match status" value="1"/>
</dbReference>
<dbReference type="InterPro" id="IPR050155">
    <property type="entry name" value="HAD-like_hydrolase_sf"/>
</dbReference>
<dbReference type="GO" id="GO:0005829">
    <property type="term" value="C:cytosol"/>
    <property type="evidence" value="ECO:0007669"/>
    <property type="project" value="TreeGrafter"/>
</dbReference>
<dbReference type="GO" id="GO:0008967">
    <property type="term" value="F:phosphoglycolate phosphatase activity"/>
    <property type="evidence" value="ECO:0007669"/>
    <property type="project" value="TreeGrafter"/>
</dbReference>
<evidence type="ECO:0000313" key="1">
    <source>
        <dbReference type="EMBL" id="MCY0965344.1"/>
    </source>
</evidence>
<dbReference type="PANTHER" id="PTHR43434">
    <property type="entry name" value="PHOSPHOGLYCOLATE PHOSPHATASE"/>
    <property type="match status" value="1"/>
</dbReference>
<gene>
    <name evidence="1" type="ORF">OUO13_09110</name>
</gene>
<reference evidence="1" key="1">
    <citation type="submission" date="2022-11" db="EMBL/GenBank/DDBJ databases">
        <title>Parathalassolutuus dongxingensis gen. nov., sp. nov., a novel member of family Oceanospirillaceae isolated from a coastal shrimp pond in Guangxi, China.</title>
        <authorList>
            <person name="Chen H."/>
        </authorList>
    </citation>
    <scope>NUCLEOTIDE SEQUENCE</scope>
    <source>
        <strain evidence="1">G-43</strain>
    </source>
</reference>
<protein>
    <submittedName>
        <fullName evidence="1">HAD-IA family hydrolase</fullName>
    </submittedName>
</protein>
<dbReference type="AlphaFoldDB" id="A0A9X3EEI2"/>
<keyword evidence="2" id="KW-1185">Reference proteome</keyword>
<dbReference type="Gene3D" id="1.10.150.240">
    <property type="entry name" value="Putative phosphatase, domain 2"/>
    <property type="match status" value="1"/>
</dbReference>
<sequence length="224" mass="24280">MSYELIIFDWDGTLADSTGRIVDSMQKAGRLVGLPELSDAAVQNIIGLGLPEALLALWPDITDEQMTMMREAYARNFVYDSQVQMSLFDGAEAMLKRLQKAGLLLAVATGKSRKGLDRLLHDLSLGHYFAATRCADETLSKPDPLMLNELLTQLSIPAGRALMVGDTTYDLDMARAAGVDSVAMGHGAHEDEVLLASGPKVLCHSITELENWIFSHINGSGADT</sequence>
<dbReference type="Pfam" id="PF13419">
    <property type="entry name" value="HAD_2"/>
    <property type="match status" value="1"/>
</dbReference>
<keyword evidence="1" id="KW-0378">Hydrolase</keyword>
<dbReference type="SFLD" id="SFLDG01135">
    <property type="entry name" value="C1.5.6:_HAD__Beta-PGM__Phospha"/>
    <property type="match status" value="1"/>
</dbReference>
<dbReference type="InterPro" id="IPR006439">
    <property type="entry name" value="HAD-SF_hydro_IA"/>
</dbReference>
<dbReference type="SFLD" id="SFLDG01129">
    <property type="entry name" value="C1.5:_HAD__Beta-PGM__Phosphata"/>
    <property type="match status" value="1"/>
</dbReference>
<dbReference type="RefSeq" id="WP_283173558.1">
    <property type="nucleotide sequence ID" value="NZ_JAPNOA010000026.1"/>
</dbReference>
<dbReference type="PANTHER" id="PTHR43434:SF24">
    <property type="entry name" value="HYDROLASE-RELATED"/>
    <property type="match status" value="1"/>
</dbReference>
<accession>A0A9X3EEI2</accession>
<evidence type="ECO:0000313" key="2">
    <source>
        <dbReference type="Proteomes" id="UP001150830"/>
    </source>
</evidence>
<organism evidence="1 2">
    <name type="scientific">Parathalassolituus penaei</name>
    <dbReference type="NCBI Taxonomy" id="2997323"/>
    <lineage>
        <taxon>Bacteria</taxon>
        <taxon>Pseudomonadati</taxon>
        <taxon>Pseudomonadota</taxon>
        <taxon>Gammaproteobacteria</taxon>
        <taxon>Oceanospirillales</taxon>
        <taxon>Oceanospirillaceae</taxon>
        <taxon>Parathalassolituus</taxon>
    </lineage>
</organism>
<dbReference type="Proteomes" id="UP001150830">
    <property type="component" value="Unassembled WGS sequence"/>
</dbReference>
<dbReference type="NCBIfam" id="TIGR01549">
    <property type="entry name" value="HAD-SF-IA-v1"/>
    <property type="match status" value="1"/>
</dbReference>
<dbReference type="InterPro" id="IPR023198">
    <property type="entry name" value="PGP-like_dom2"/>
</dbReference>
<proteinExistence type="predicted"/>
<dbReference type="InterPro" id="IPR036412">
    <property type="entry name" value="HAD-like_sf"/>
</dbReference>
<dbReference type="SUPFAM" id="SSF56784">
    <property type="entry name" value="HAD-like"/>
    <property type="match status" value="1"/>
</dbReference>
<name>A0A9X3EEI2_9GAMM</name>